<protein>
    <submittedName>
        <fullName evidence="11">Origin recognition complex subunit 3</fullName>
    </submittedName>
</protein>
<keyword evidence="3" id="KW-0235">DNA replication</keyword>
<dbReference type="InterPro" id="IPR045667">
    <property type="entry name" value="ORC3_N"/>
</dbReference>
<proteinExistence type="inferred from homology"/>
<dbReference type="GO" id="GO:0005664">
    <property type="term" value="C:nuclear origin of replication recognition complex"/>
    <property type="evidence" value="ECO:0007669"/>
    <property type="project" value="InterPro"/>
</dbReference>
<dbReference type="EMBL" id="UYSG01000135">
    <property type="protein sequence ID" value="VDL18350.1"/>
    <property type="molecule type" value="Genomic_DNA"/>
</dbReference>
<keyword evidence="4" id="KW-0238">DNA-binding</keyword>
<dbReference type="WBParaSite" id="HDID_0000088801-mRNA-1">
    <property type="protein sequence ID" value="HDID_0000088801-mRNA-1"/>
    <property type="gene ID" value="HDID_0000088801"/>
</dbReference>
<feature type="domain" description="Origin recognition complex subunit 3 N-terminal" evidence="7">
    <location>
        <begin position="12"/>
        <end position="224"/>
    </location>
</feature>
<evidence type="ECO:0000256" key="3">
    <source>
        <dbReference type="ARBA" id="ARBA00022705"/>
    </source>
</evidence>
<dbReference type="Pfam" id="PF18137">
    <property type="entry name" value="WHD_ORC"/>
    <property type="match status" value="1"/>
</dbReference>
<sequence>MTHNSLSLSPALITTALMQISVNVPDHMEMFHDLRRGICSMGGHVAIIEPGSNVSSAKSLFTIIVKKFLSDDEDSPQGFLRKLPASLKSSLAAVSAWYYMNHESDISTHLQDLALDTPVKEPRILNETVLNKGPLVVVIPAIEKIPNHVLQKLVQVTSLYAQKRQNQRYLPIFFVFGLSSTEELALDCQFDAKTLACLAIRRFKLPPPAVFIKSLFEELTMHKHYLTLRQPIFLAPIEIVEKYVGSLKEDNLSGILSEYPSFVHFKKDQENRWAMSAIANLAVRSLDDISPRNKLINMLSVHWLLQLVLPFVLKWVFVLFKDLHGYTENDYLSEFYCDWMAGRLLNEELIQRFNALDPKHVVIVVKSSIYQLAASLDILKSVECTEKLKEHDRSVFRDDPFWAPFLSPAISLLSELRSAVDDWLHRLNAASTAHTQPDSKAGQSAPELRKRMTLKELKEKLLKPRRGDRDGSPRTSNGPKTWSVIVNEFTQWLCTVLSPRGDNPHSVLPSPLTLPMHEVFYGSADAKSVSDFKRNVDPQLAGSISRTLSHLDEFVIERHWPKDTVLGLKDRHPDLCTIYKLLSESGSMLSLYDLLASFSSIIEPISDHISQTTQARFLRAMSELEVLGFARYTERRSDHAMKNPLLELVANLNV</sequence>
<name>A0A158QC35_HYMDI</name>
<dbReference type="GO" id="GO:0003688">
    <property type="term" value="F:DNA replication origin binding"/>
    <property type="evidence" value="ECO:0007669"/>
    <property type="project" value="TreeGrafter"/>
</dbReference>
<dbReference type="PANTHER" id="PTHR12748">
    <property type="entry name" value="ORIGIN RECOGNITION COMPLEX SUBUNIT 3"/>
    <property type="match status" value="1"/>
</dbReference>
<dbReference type="AlphaFoldDB" id="A0A158QC35"/>
<evidence type="ECO:0000256" key="5">
    <source>
        <dbReference type="ARBA" id="ARBA00023242"/>
    </source>
</evidence>
<evidence type="ECO:0000256" key="6">
    <source>
        <dbReference type="SAM" id="MobiDB-lite"/>
    </source>
</evidence>
<evidence type="ECO:0000259" key="7">
    <source>
        <dbReference type="Pfam" id="PF07034"/>
    </source>
</evidence>
<comment type="similarity">
    <text evidence="2">Belongs to the ORC3 family.</text>
</comment>
<dbReference type="STRING" id="6216.A0A158QC35"/>
<keyword evidence="5" id="KW-0539">Nucleus</keyword>
<comment type="subcellular location">
    <subcellularLocation>
        <location evidence="1">Nucleus</location>
    </subcellularLocation>
</comment>
<reference evidence="9 10" key="2">
    <citation type="submission" date="2018-11" db="EMBL/GenBank/DDBJ databases">
        <authorList>
            <consortium name="Pathogen Informatics"/>
        </authorList>
    </citation>
    <scope>NUCLEOTIDE SEQUENCE [LARGE SCALE GENOMIC DNA]</scope>
</reference>
<dbReference type="InterPro" id="IPR020795">
    <property type="entry name" value="ORC3"/>
</dbReference>
<feature type="compositionally biased region" description="Basic and acidic residues" evidence="6">
    <location>
        <begin position="459"/>
        <end position="472"/>
    </location>
</feature>
<dbReference type="GO" id="GO:0006270">
    <property type="term" value="P:DNA replication initiation"/>
    <property type="evidence" value="ECO:0007669"/>
    <property type="project" value="TreeGrafter"/>
</dbReference>
<evidence type="ECO:0000256" key="1">
    <source>
        <dbReference type="ARBA" id="ARBA00004123"/>
    </source>
</evidence>
<evidence type="ECO:0000256" key="4">
    <source>
        <dbReference type="ARBA" id="ARBA00023125"/>
    </source>
</evidence>
<dbReference type="InterPro" id="IPR040855">
    <property type="entry name" value="ORC_WH_C"/>
</dbReference>
<dbReference type="GO" id="GO:0031261">
    <property type="term" value="C:DNA replication preinitiation complex"/>
    <property type="evidence" value="ECO:0007669"/>
    <property type="project" value="TreeGrafter"/>
</dbReference>
<evidence type="ECO:0000259" key="8">
    <source>
        <dbReference type="Pfam" id="PF18137"/>
    </source>
</evidence>
<gene>
    <name evidence="9" type="ORF">HDID_LOCUS889</name>
</gene>
<dbReference type="PANTHER" id="PTHR12748:SF0">
    <property type="entry name" value="ORIGIN RECOGNITION COMPLEX SUBUNIT 3"/>
    <property type="match status" value="1"/>
</dbReference>
<dbReference type="Pfam" id="PF07034">
    <property type="entry name" value="ORC3_N"/>
    <property type="match status" value="1"/>
</dbReference>
<organism evidence="11">
    <name type="scientific">Hymenolepis diminuta</name>
    <name type="common">Rat tapeworm</name>
    <dbReference type="NCBI Taxonomy" id="6216"/>
    <lineage>
        <taxon>Eukaryota</taxon>
        <taxon>Metazoa</taxon>
        <taxon>Spiralia</taxon>
        <taxon>Lophotrochozoa</taxon>
        <taxon>Platyhelminthes</taxon>
        <taxon>Cestoda</taxon>
        <taxon>Eucestoda</taxon>
        <taxon>Cyclophyllidea</taxon>
        <taxon>Hymenolepididae</taxon>
        <taxon>Hymenolepis</taxon>
    </lineage>
</organism>
<evidence type="ECO:0000256" key="2">
    <source>
        <dbReference type="ARBA" id="ARBA00010977"/>
    </source>
</evidence>
<feature type="region of interest" description="Disordered" evidence="6">
    <location>
        <begin position="459"/>
        <end position="480"/>
    </location>
</feature>
<evidence type="ECO:0000313" key="11">
    <source>
        <dbReference type="WBParaSite" id="HDID_0000088801-mRNA-1"/>
    </source>
</evidence>
<evidence type="ECO:0000313" key="9">
    <source>
        <dbReference type="EMBL" id="VDL18350.1"/>
    </source>
</evidence>
<dbReference type="GO" id="GO:0005656">
    <property type="term" value="C:nuclear pre-replicative complex"/>
    <property type="evidence" value="ECO:0007669"/>
    <property type="project" value="TreeGrafter"/>
</dbReference>
<evidence type="ECO:0000313" key="10">
    <source>
        <dbReference type="Proteomes" id="UP000274504"/>
    </source>
</evidence>
<dbReference type="Proteomes" id="UP000274504">
    <property type="component" value="Unassembled WGS sequence"/>
</dbReference>
<reference evidence="11" key="1">
    <citation type="submission" date="2016-04" db="UniProtKB">
        <authorList>
            <consortium name="WormBaseParasite"/>
        </authorList>
    </citation>
    <scope>IDENTIFICATION</scope>
</reference>
<accession>A0A158QC35</accession>
<dbReference type="OrthoDB" id="10265211at2759"/>
<feature type="domain" description="Origin recognition complex subunit 3 winged helix C-terminal" evidence="8">
    <location>
        <begin position="609"/>
        <end position="642"/>
    </location>
</feature>